<dbReference type="InterPro" id="IPR001584">
    <property type="entry name" value="Integrase_cat-core"/>
</dbReference>
<reference evidence="6 7" key="1">
    <citation type="journal article" date="2018" name="PLoS Genet.">
        <title>Population sequencing reveals clonal diversity and ancestral inbreeding in the grapevine cultivar Chardonnay.</title>
        <authorList>
            <person name="Roach M.J."/>
            <person name="Johnson D.L."/>
            <person name="Bohlmann J."/>
            <person name="van Vuuren H.J."/>
            <person name="Jones S.J."/>
            <person name="Pretorius I.S."/>
            <person name="Schmidt S.A."/>
            <person name="Borneman A.R."/>
        </authorList>
    </citation>
    <scope>NUCLEOTIDE SEQUENCE [LARGE SCALE GENOMIC DNA]</scope>
    <source>
        <strain evidence="7">cv. Chardonnay</strain>
        <tissue evidence="6">Leaf</tissue>
    </source>
</reference>
<evidence type="ECO:0000256" key="2">
    <source>
        <dbReference type="PROSITE-ProRule" id="PRU00047"/>
    </source>
</evidence>
<dbReference type="InterPro" id="IPR012337">
    <property type="entry name" value="RNaseH-like_sf"/>
</dbReference>
<dbReference type="Pfam" id="PF14223">
    <property type="entry name" value="Retrotran_gag_2"/>
    <property type="match status" value="1"/>
</dbReference>
<feature type="compositionally biased region" description="Low complexity" evidence="3">
    <location>
        <begin position="113"/>
        <end position="123"/>
    </location>
</feature>
<dbReference type="Proteomes" id="UP000288805">
    <property type="component" value="Unassembled WGS sequence"/>
</dbReference>
<keyword evidence="2" id="KW-0863">Zinc-finger</keyword>
<dbReference type="AlphaFoldDB" id="A0A438KQH9"/>
<gene>
    <name evidence="6" type="primary">RE1_438</name>
    <name evidence="6" type="ORF">CK203_000618</name>
</gene>
<evidence type="ECO:0000313" key="6">
    <source>
        <dbReference type="EMBL" id="RVX23448.1"/>
    </source>
</evidence>
<dbReference type="InterPro" id="IPR013103">
    <property type="entry name" value="RVT_2"/>
</dbReference>
<keyword evidence="1" id="KW-0378">Hydrolase</keyword>
<dbReference type="EMBL" id="QGNW01000001">
    <property type="protein sequence ID" value="RVX23448.1"/>
    <property type="molecule type" value="Genomic_DNA"/>
</dbReference>
<dbReference type="SUPFAM" id="SSF57756">
    <property type="entry name" value="Retrovirus zinc finger-like domains"/>
    <property type="match status" value="1"/>
</dbReference>
<dbReference type="InterPro" id="IPR057670">
    <property type="entry name" value="SH3_retrovirus"/>
</dbReference>
<protein>
    <submittedName>
        <fullName evidence="6">Retrovirus-related Pol polyprotein from transposon RE1</fullName>
    </submittedName>
</protein>
<dbReference type="GO" id="GO:0003676">
    <property type="term" value="F:nucleic acid binding"/>
    <property type="evidence" value="ECO:0007669"/>
    <property type="project" value="InterPro"/>
</dbReference>
<evidence type="ECO:0000313" key="7">
    <source>
        <dbReference type="Proteomes" id="UP000288805"/>
    </source>
</evidence>
<dbReference type="InterPro" id="IPR025724">
    <property type="entry name" value="GAG-pre-integrase_dom"/>
</dbReference>
<accession>A0A438KQH9</accession>
<dbReference type="SUPFAM" id="SSF56672">
    <property type="entry name" value="DNA/RNA polymerases"/>
    <property type="match status" value="1"/>
</dbReference>
<name>A0A438KQH9_VITVI</name>
<dbReference type="PROSITE" id="PS50994">
    <property type="entry name" value="INTEGRASE"/>
    <property type="match status" value="1"/>
</dbReference>
<dbReference type="GO" id="GO:0015074">
    <property type="term" value="P:DNA integration"/>
    <property type="evidence" value="ECO:0007669"/>
    <property type="project" value="InterPro"/>
</dbReference>
<sequence length="1068" mass="122998">MVRMKESQTIKDYAEQLLTIANKVRLLGKEFSDERVVPKKFVTLPEKYEATISSLENTKDLSSITLAELLNALQALEQRRLMRQGSSVEGAFQAKTQTNEGNTKRRKNKKNNNKPSNNNNKKTGTYPPCPHCKKTNHPQQKCWWKPDVKCNKCGRQGHIERICRTQQQQGETNVAAEQYQEEQLFSATCFANGSTSESWLVDSGCTNHMTYDQDLFREIDRTAISKVRIGNGEYIPVKGKGTVAIESLIGLKLISDVLFVPDIDQNLLSVGQLVEKGFKVCFEDKNCIIKDAEGREVFNIKMKGKSFALNMLEDEQIAAAQHENNTMLWHKRLGHFHHNVVLYMKKNQIVEGLPDLEEELPICAACQYGKQTRLPFPQKAAWKSTQKLQLVHTDVSGPQKTPSLKETMVENQSEYRIKVIRSDNGTEYTSEKFNKFCEDAGIDDRSLHHTPHNKMGWWKEKNRTIMEMTRCLLHEKELPKSFWAEAANTAVFLLNRLPTKALQKQTPFEAWFGYKPMLMNLKTFGCLCFSYVPQQHLKSLQIYLPQNNKIVVSRDVKFLETEKWSWDEQNQQNIDEDVDELPVRGFRTLFDIYQRCNIAVLEPAGFVEAVENKRWRVAMQEELNMIDKNNTWELVDRPSHKKPIGVKWVYRTKLNSDGSINKHKARLVVKGYAQMFGVDFSETFAPVARLDTIRMLLALVAQRKWKIYQLDVKSAFLNGYLEEEIFVEQPEGFAIKGKEEKVYLLKKALYGLRQAPRAWYSRIDTHLLTLGFHKSLSEFTLYIKKIEEDILIVSLYVDDLLVTGSNARFVNKFKAEMEQVFEITDLGEMSYFLGMEVHQKQNEIFICQQKYAKEIQNGGMQIYIYPYEPEREVLPDIMHVVSLLSRYMHCASEIHFQAAKRVIRYVKGTVDYGIKFSQVQSFNFHGFSDSDWAGCVDDMRSTSGYCFSFGSGVFSWSSRKQEVVAQSTAEAKYIDVVATVNQALWLRKLLTDLDMKQEVSTKVFVDNQATISIANDPVFHDLSFYEKDLEFAAPKSRRSVESYALVAAEGKAEIVNHMQLKSTRLLEC</sequence>
<dbReference type="InterPro" id="IPR001878">
    <property type="entry name" value="Znf_CCHC"/>
</dbReference>
<dbReference type="Gene3D" id="4.10.60.10">
    <property type="entry name" value="Zinc finger, CCHC-type"/>
    <property type="match status" value="1"/>
</dbReference>
<proteinExistence type="predicted"/>
<dbReference type="GO" id="GO:0004190">
    <property type="term" value="F:aspartic-type endopeptidase activity"/>
    <property type="evidence" value="ECO:0007669"/>
    <property type="project" value="UniProtKB-KW"/>
</dbReference>
<dbReference type="GO" id="GO:0008270">
    <property type="term" value="F:zinc ion binding"/>
    <property type="evidence" value="ECO:0007669"/>
    <property type="project" value="UniProtKB-KW"/>
</dbReference>
<dbReference type="InterPro" id="IPR036397">
    <property type="entry name" value="RNaseH_sf"/>
</dbReference>
<evidence type="ECO:0000256" key="1">
    <source>
        <dbReference type="ARBA" id="ARBA00022750"/>
    </source>
</evidence>
<dbReference type="InterPro" id="IPR036875">
    <property type="entry name" value="Znf_CCHC_sf"/>
</dbReference>
<keyword evidence="2" id="KW-0479">Metal-binding</keyword>
<feature type="domain" description="CCHC-type" evidence="4">
    <location>
        <begin position="149"/>
        <end position="164"/>
    </location>
</feature>
<feature type="region of interest" description="Disordered" evidence="3">
    <location>
        <begin position="85"/>
        <end position="127"/>
    </location>
</feature>
<organism evidence="6 7">
    <name type="scientific">Vitis vinifera</name>
    <name type="common">Grape</name>
    <dbReference type="NCBI Taxonomy" id="29760"/>
    <lineage>
        <taxon>Eukaryota</taxon>
        <taxon>Viridiplantae</taxon>
        <taxon>Streptophyta</taxon>
        <taxon>Embryophyta</taxon>
        <taxon>Tracheophyta</taxon>
        <taxon>Spermatophyta</taxon>
        <taxon>Magnoliopsida</taxon>
        <taxon>eudicotyledons</taxon>
        <taxon>Gunneridae</taxon>
        <taxon>Pentapetalae</taxon>
        <taxon>rosids</taxon>
        <taxon>Vitales</taxon>
        <taxon>Vitaceae</taxon>
        <taxon>Viteae</taxon>
        <taxon>Vitis</taxon>
    </lineage>
</organism>
<dbReference type="InterPro" id="IPR043502">
    <property type="entry name" value="DNA/RNA_pol_sf"/>
</dbReference>
<dbReference type="Pfam" id="PF07727">
    <property type="entry name" value="RVT_2"/>
    <property type="match status" value="1"/>
</dbReference>
<dbReference type="Pfam" id="PF22936">
    <property type="entry name" value="Pol_BBD"/>
    <property type="match status" value="1"/>
</dbReference>
<keyword evidence="1" id="KW-0064">Aspartyl protease</keyword>
<dbReference type="PANTHER" id="PTHR11439">
    <property type="entry name" value="GAG-POL-RELATED RETROTRANSPOSON"/>
    <property type="match status" value="1"/>
</dbReference>
<dbReference type="PANTHER" id="PTHR11439:SF503">
    <property type="entry name" value="CYSTEINE-RICH RLK (RECEPTOR-LIKE PROTEIN KINASE) 8"/>
    <property type="match status" value="1"/>
</dbReference>
<keyword evidence="2" id="KW-0862">Zinc</keyword>
<comment type="caution">
    <text evidence="6">The sequence shown here is derived from an EMBL/GenBank/DDBJ whole genome shotgun (WGS) entry which is preliminary data.</text>
</comment>
<dbReference type="CDD" id="cd09272">
    <property type="entry name" value="RNase_HI_RT_Ty1"/>
    <property type="match status" value="1"/>
</dbReference>
<dbReference type="PROSITE" id="PS50158">
    <property type="entry name" value="ZF_CCHC"/>
    <property type="match status" value="1"/>
</dbReference>
<dbReference type="SUPFAM" id="SSF53098">
    <property type="entry name" value="Ribonuclease H-like"/>
    <property type="match status" value="1"/>
</dbReference>
<evidence type="ECO:0000259" key="4">
    <source>
        <dbReference type="PROSITE" id="PS50158"/>
    </source>
</evidence>
<dbReference type="Pfam" id="PF25597">
    <property type="entry name" value="SH3_retrovirus"/>
    <property type="match status" value="1"/>
</dbReference>
<feature type="domain" description="Integrase catalytic" evidence="5">
    <location>
        <begin position="418"/>
        <end position="515"/>
    </location>
</feature>
<evidence type="ECO:0000259" key="5">
    <source>
        <dbReference type="PROSITE" id="PS50994"/>
    </source>
</evidence>
<dbReference type="InterPro" id="IPR054722">
    <property type="entry name" value="PolX-like_BBD"/>
</dbReference>
<dbReference type="Gene3D" id="3.30.420.10">
    <property type="entry name" value="Ribonuclease H-like superfamily/Ribonuclease H"/>
    <property type="match status" value="1"/>
</dbReference>
<evidence type="ECO:0000256" key="3">
    <source>
        <dbReference type="SAM" id="MobiDB-lite"/>
    </source>
</evidence>
<keyword evidence="1" id="KW-0645">Protease</keyword>
<dbReference type="Pfam" id="PF13976">
    <property type="entry name" value="gag_pre-integrs"/>
    <property type="match status" value="1"/>
</dbReference>